<dbReference type="eggNOG" id="COG5492">
    <property type="taxonomic scope" value="Bacteria"/>
</dbReference>
<dbReference type="eggNOG" id="COG2755">
    <property type="taxonomic scope" value="Bacteria"/>
</dbReference>
<dbReference type="PROSITE" id="PS51272">
    <property type="entry name" value="SLH"/>
    <property type="match status" value="3"/>
</dbReference>
<dbReference type="PANTHER" id="PTHR43308:SF5">
    <property type="entry name" value="S-LAYER PROTEIN _ PEPTIDOGLYCAN ENDO-BETA-N-ACETYLGLUCOSAMINIDASE"/>
    <property type="match status" value="1"/>
</dbReference>
<dbReference type="InterPro" id="IPR011493">
    <property type="entry name" value="GLUG"/>
</dbReference>
<dbReference type="InterPro" id="IPR001119">
    <property type="entry name" value="SLH_dom"/>
</dbReference>
<dbReference type="Pfam" id="PF00395">
    <property type="entry name" value="SLH"/>
    <property type="match status" value="3"/>
</dbReference>
<dbReference type="Proteomes" id="UP000005387">
    <property type="component" value="Unassembled WGS sequence"/>
</dbReference>
<organism evidence="3 4">
    <name type="scientific">Paenibacillus curdlanolyticus YK9</name>
    <dbReference type="NCBI Taxonomy" id="717606"/>
    <lineage>
        <taxon>Bacteria</taxon>
        <taxon>Bacillati</taxon>
        <taxon>Bacillota</taxon>
        <taxon>Bacilli</taxon>
        <taxon>Bacillales</taxon>
        <taxon>Paenibacillaceae</taxon>
        <taxon>Paenibacillus</taxon>
    </lineage>
</organism>
<dbReference type="AlphaFoldDB" id="E0IAB6"/>
<evidence type="ECO:0000313" key="4">
    <source>
        <dbReference type="Proteomes" id="UP000005387"/>
    </source>
</evidence>
<gene>
    <name evidence="3" type="ORF">PaecuDRAFT_2605</name>
</gene>
<accession>E0IAB6</accession>
<sequence>MRLMWKRGLSVILVMLMVLGGVTGLLAPGQATKSAAAANGSWTYCADEGDYCYFQGEQEVRYGNGDYASDIFIGGVDCSNTVFGDPAPGVPKVCEVRDVQLDSAMKVTTSADHKTVTLTFNVFAKQAIADLKSGILIKKASNGSVFANLDADDTVAITESTAASSKLVITFKDALAGADDSVIKIQAGTLMDESDNPYAYDVESSRIVFGTGTPDDPYEIATADDLNAVRYKLDASYKLTADIDLDVSPYRDGDGWAPIGTLIASFGGVFDGNGHVITGLTINRPSESSVGLFGSVYNGTIRNVKLENVSVTGDLYVGGLAGITQFGTVENSSTTGSVHGTYFIGGIVGMNSYYTPIHSSYSTAEVTGSADIGGLVGANNGGLIDLSYATGGVHGLERVGGLAGSNYSLIDHSYATGAVSGTVMSTVGGLIGNELGTTTASFHGWDSAGFSQGSVSGTTKLNNVALGMEYSVNNGPYIPIITDVNSANAVDNIAANAGDILHVRVKVTPASGTTLTVGLADIKSATAPTAAALGTGTTAGATKLSNVTSAMEYRVNGGSYTAIAGTAVDAIGVNAGDVIAVRIAATAQQPASEAQTLTVGLADIKAAAAPVTAALGAGTNAGTTKLSSVTSVMAYSVNGGSYTSITGTTVDAIGVNAGDVIAVRIAATAQQPASDIQTLTVGLADIQPAAAPTTAALAVGASVGTTKLTNVTSAMEYAVNGGGYTAITDTSVDNIRANAGDVIAVRVKATAQQPASFAQTLTVDAGNIKLETVSGGGGSSTPNPNAEETPSTDPKPTVSFSDIAGHWAEANIKQAVSDGIVKGFVDGTFKPNRTVTRAEFAVMLTNVLKLQGEGAELAFTDTASIGEWAQAAIAQAVHAGIINGYEDGSFRPDAPISRAEMAVMLAHALKLALKPGGATGFADEQAIPAWAVDAVTAIKSLGLVQGKGNNAFDPNGQTTRAEAVTVLLKLRSN</sequence>
<dbReference type="EMBL" id="AEDD01000006">
    <property type="protein sequence ID" value="EFM10693.1"/>
    <property type="molecule type" value="Genomic_DNA"/>
</dbReference>
<dbReference type="PANTHER" id="PTHR43308">
    <property type="entry name" value="OUTER MEMBRANE PROTEIN ALPHA-RELATED"/>
    <property type="match status" value="1"/>
</dbReference>
<proteinExistence type="predicted"/>
<feature type="domain" description="SLH" evidence="2">
    <location>
        <begin position="856"/>
        <end position="919"/>
    </location>
</feature>
<feature type="domain" description="SLH" evidence="2">
    <location>
        <begin position="795"/>
        <end position="855"/>
    </location>
</feature>
<dbReference type="OrthoDB" id="9802993at2"/>
<feature type="compositionally biased region" description="Polar residues" evidence="1">
    <location>
        <begin position="781"/>
        <end position="797"/>
    </location>
</feature>
<evidence type="ECO:0000259" key="2">
    <source>
        <dbReference type="PROSITE" id="PS51272"/>
    </source>
</evidence>
<evidence type="ECO:0000313" key="3">
    <source>
        <dbReference type="EMBL" id="EFM10693.1"/>
    </source>
</evidence>
<evidence type="ECO:0000256" key="1">
    <source>
        <dbReference type="SAM" id="MobiDB-lite"/>
    </source>
</evidence>
<keyword evidence="4" id="KW-1185">Reference proteome</keyword>
<name>E0IAB6_9BACL</name>
<feature type="region of interest" description="Disordered" evidence="1">
    <location>
        <begin position="772"/>
        <end position="797"/>
    </location>
</feature>
<dbReference type="InterPro" id="IPR051465">
    <property type="entry name" value="Cell_Envelope_Struct_Comp"/>
</dbReference>
<dbReference type="Gene3D" id="2.160.20.110">
    <property type="match status" value="1"/>
</dbReference>
<dbReference type="Pfam" id="PF07581">
    <property type="entry name" value="Glug"/>
    <property type="match status" value="1"/>
</dbReference>
<feature type="domain" description="SLH" evidence="2">
    <location>
        <begin position="921"/>
        <end position="973"/>
    </location>
</feature>
<protein>
    <submittedName>
        <fullName evidence="3">S-layer domain protein</fullName>
    </submittedName>
</protein>
<dbReference type="eggNOG" id="COG5184">
    <property type="taxonomic scope" value="Bacteria"/>
</dbReference>
<dbReference type="STRING" id="717606.PaecuDRAFT_2605"/>
<reference evidence="3 4" key="1">
    <citation type="submission" date="2010-07" db="EMBL/GenBank/DDBJ databases">
        <title>The draft genome of Paenibacillus curdlanolyticus YK9.</title>
        <authorList>
            <consortium name="US DOE Joint Genome Institute (JGI-PGF)"/>
            <person name="Lucas S."/>
            <person name="Copeland A."/>
            <person name="Lapidus A."/>
            <person name="Cheng J.-F."/>
            <person name="Bruce D."/>
            <person name="Goodwin L."/>
            <person name="Pitluck S."/>
            <person name="Land M.L."/>
            <person name="Hauser L."/>
            <person name="Chang Y.-J."/>
            <person name="Jeffries C."/>
            <person name="Anderson I.J."/>
            <person name="Johnson E."/>
            <person name="Loganathan U."/>
            <person name="Mulhopadhyay B."/>
            <person name="Kyrpides N."/>
            <person name="Woyke T.J."/>
        </authorList>
    </citation>
    <scope>NUCLEOTIDE SEQUENCE [LARGE SCALE GENOMIC DNA]</scope>
    <source>
        <strain evidence="3 4">YK9</strain>
    </source>
</reference>